<dbReference type="EMBL" id="CAKLDI010000002">
    <property type="protein sequence ID" value="CAH0535771.1"/>
    <property type="molecule type" value="Genomic_DNA"/>
</dbReference>
<feature type="chain" id="PRO_5045510702" description="ABC-type transport auxiliary lipoprotein component domain-containing protein" evidence="1">
    <location>
        <begin position="21"/>
        <end position="217"/>
    </location>
</feature>
<comment type="caution">
    <text evidence="2">The sequence shown here is derived from an EMBL/GenBank/DDBJ whole genome shotgun (WGS) entry which is preliminary data.</text>
</comment>
<gene>
    <name evidence="2" type="ORF">VST7929_03245</name>
</gene>
<keyword evidence="1" id="KW-0732">Signal</keyword>
<accession>A0ABM8ZY41</accession>
<dbReference type="Proteomes" id="UP000838672">
    <property type="component" value="Unassembled WGS sequence"/>
</dbReference>
<feature type="signal peptide" evidence="1">
    <location>
        <begin position="1"/>
        <end position="20"/>
    </location>
</feature>
<evidence type="ECO:0008006" key="4">
    <source>
        <dbReference type="Google" id="ProtNLM"/>
    </source>
</evidence>
<evidence type="ECO:0000256" key="1">
    <source>
        <dbReference type="SAM" id="SignalP"/>
    </source>
</evidence>
<organism evidence="2 3">
    <name type="scientific">Vibrio stylophorae</name>
    <dbReference type="NCBI Taxonomy" id="659351"/>
    <lineage>
        <taxon>Bacteria</taxon>
        <taxon>Pseudomonadati</taxon>
        <taxon>Pseudomonadota</taxon>
        <taxon>Gammaproteobacteria</taxon>
        <taxon>Vibrionales</taxon>
        <taxon>Vibrionaceae</taxon>
        <taxon>Vibrio</taxon>
    </lineage>
</organism>
<proteinExistence type="predicted"/>
<dbReference type="PROSITE" id="PS51257">
    <property type="entry name" value="PROKAR_LIPOPROTEIN"/>
    <property type="match status" value="1"/>
</dbReference>
<evidence type="ECO:0000313" key="2">
    <source>
        <dbReference type="EMBL" id="CAH0535771.1"/>
    </source>
</evidence>
<dbReference type="RefSeq" id="WP_237468623.1">
    <property type="nucleotide sequence ID" value="NZ_CAKLDI010000002.1"/>
</dbReference>
<reference evidence="2" key="1">
    <citation type="submission" date="2021-11" db="EMBL/GenBank/DDBJ databases">
        <authorList>
            <person name="Rodrigo-Torres L."/>
            <person name="Arahal R. D."/>
            <person name="Lucena T."/>
        </authorList>
    </citation>
    <scope>NUCLEOTIDE SEQUENCE</scope>
    <source>
        <strain evidence="2">CECT 7929</strain>
    </source>
</reference>
<protein>
    <recommendedName>
        <fullName evidence="4">ABC-type transport auxiliary lipoprotein component domain-containing protein</fullName>
    </recommendedName>
</protein>
<evidence type="ECO:0000313" key="3">
    <source>
        <dbReference type="Proteomes" id="UP000838672"/>
    </source>
</evidence>
<name>A0ABM8ZY41_9VIBR</name>
<sequence length="217" mass="24626">MKGFLIALFSVCLMAGCASTEPEKRPFFSEQTGLLDVPASDEIQQKVVQTHLPVTLFYPMTNLTKIRTYRNAKNGDLLLTNFAVPKADEAQFNQLVDELIQSSPRLHYDDSRTTDVGLYFMLSVDQSDPKVWTLELLLGAAEWREVEARVSEDRNPTLVYARATSWFSVTRQSFQVEQIALNGEPNVKALMVAFESMLQYAMKNVLVTRQAEMFQSQ</sequence>
<keyword evidence="3" id="KW-1185">Reference proteome</keyword>